<dbReference type="EMBL" id="LS483426">
    <property type="protein sequence ID" value="SQH25780.1"/>
    <property type="molecule type" value="Genomic_DNA"/>
</dbReference>
<keyword evidence="4 8" id="KW-0812">Transmembrane</keyword>
<keyword evidence="6 8" id="KW-1133">Transmembrane helix</keyword>
<protein>
    <submittedName>
        <fullName evidence="9">Rod shape-determining protein mreD</fullName>
    </submittedName>
</protein>
<feature type="transmembrane region" description="Helical" evidence="8">
    <location>
        <begin position="137"/>
        <end position="160"/>
    </location>
</feature>
<evidence type="ECO:0000256" key="2">
    <source>
        <dbReference type="ARBA" id="ARBA00007776"/>
    </source>
</evidence>
<dbReference type="AlphaFoldDB" id="A0AAX2J6T5"/>
<keyword evidence="3" id="KW-1003">Cell membrane</keyword>
<evidence type="ECO:0000256" key="8">
    <source>
        <dbReference type="SAM" id="Phobius"/>
    </source>
</evidence>
<evidence type="ECO:0000256" key="7">
    <source>
        <dbReference type="ARBA" id="ARBA00023136"/>
    </source>
</evidence>
<dbReference type="PANTHER" id="PTHR37484">
    <property type="entry name" value="ROD SHAPE-DETERMINING PROTEIN MRED"/>
    <property type="match status" value="1"/>
</dbReference>
<dbReference type="NCBIfam" id="TIGR03426">
    <property type="entry name" value="shape_MreD"/>
    <property type="match status" value="1"/>
</dbReference>
<evidence type="ECO:0000313" key="10">
    <source>
        <dbReference type="Proteomes" id="UP000248598"/>
    </source>
</evidence>
<accession>A0AAX2J6T5</accession>
<dbReference type="Pfam" id="PF04093">
    <property type="entry name" value="MreD"/>
    <property type="match status" value="1"/>
</dbReference>
<keyword evidence="5" id="KW-0133">Cell shape</keyword>
<comment type="subcellular location">
    <subcellularLocation>
        <location evidence="1">Cell membrane</location>
        <topology evidence="1">Multi-pass membrane protein</topology>
    </subcellularLocation>
</comment>
<dbReference type="RefSeq" id="WP_003787660.1">
    <property type="nucleotide sequence ID" value="NZ_CP091518.1"/>
</dbReference>
<dbReference type="Proteomes" id="UP000248598">
    <property type="component" value="Chromosome 1"/>
</dbReference>
<dbReference type="InterPro" id="IPR026034">
    <property type="entry name" value="MreD_proteobac"/>
</dbReference>
<comment type="similarity">
    <text evidence="2">Belongs to the MreD family.</text>
</comment>
<evidence type="ECO:0000256" key="1">
    <source>
        <dbReference type="ARBA" id="ARBA00004651"/>
    </source>
</evidence>
<proteinExistence type="inferred from homology"/>
<organism evidence="9 10">
    <name type="scientific">Kingella kingae</name>
    <dbReference type="NCBI Taxonomy" id="504"/>
    <lineage>
        <taxon>Bacteria</taxon>
        <taxon>Pseudomonadati</taxon>
        <taxon>Pseudomonadota</taxon>
        <taxon>Betaproteobacteria</taxon>
        <taxon>Neisseriales</taxon>
        <taxon>Neisseriaceae</taxon>
        <taxon>Kingella</taxon>
    </lineage>
</organism>
<dbReference type="GO" id="GO:0005886">
    <property type="term" value="C:plasma membrane"/>
    <property type="evidence" value="ECO:0007669"/>
    <property type="project" value="UniProtKB-SubCell"/>
</dbReference>
<evidence type="ECO:0000256" key="4">
    <source>
        <dbReference type="ARBA" id="ARBA00022692"/>
    </source>
</evidence>
<feature type="transmembrane region" description="Helical" evidence="8">
    <location>
        <begin position="12"/>
        <end position="29"/>
    </location>
</feature>
<reference evidence="9 10" key="1">
    <citation type="submission" date="2018-06" db="EMBL/GenBank/DDBJ databases">
        <authorList>
            <consortium name="Pathogen Informatics"/>
            <person name="Doyle S."/>
        </authorList>
    </citation>
    <scope>NUCLEOTIDE SEQUENCE [LARGE SCALE GENOMIC DNA]</scope>
    <source>
        <strain evidence="9 10">NCTC10529</strain>
    </source>
</reference>
<keyword evidence="7 8" id="KW-0472">Membrane</keyword>
<feature type="transmembrane region" description="Helical" evidence="8">
    <location>
        <begin position="104"/>
        <end position="125"/>
    </location>
</feature>
<dbReference type="GO" id="GO:0008360">
    <property type="term" value="P:regulation of cell shape"/>
    <property type="evidence" value="ECO:0007669"/>
    <property type="project" value="UniProtKB-KW"/>
</dbReference>
<evidence type="ECO:0000256" key="6">
    <source>
        <dbReference type="ARBA" id="ARBA00022989"/>
    </source>
</evidence>
<feature type="transmembrane region" description="Helical" evidence="8">
    <location>
        <begin position="64"/>
        <end position="92"/>
    </location>
</feature>
<dbReference type="PANTHER" id="PTHR37484:SF1">
    <property type="entry name" value="ROD SHAPE-DETERMINING PROTEIN MRED"/>
    <property type="match status" value="1"/>
</dbReference>
<evidence type="ECO:0000313" key="9">
    <source>
        <dbReference type="EMBL" id="SQH25780.1"/>
    </source>
</evidence>
<dbReference type="InterPro" id="IPR007227">
    <property type="entry name" value="Cell_shape_determining_MreD"/>
</dbReference>
<dbReference type="PIRSF" id="PIRSF018472">
    <property type="entry name" value="MreD_proteobac"/>
    <property type="match status" value="1"/>
</dbReference>
<sequence length="167" mass="19385">MIESENFYSRIPKHLIYISFAIAMLLDFIPLSSDLFHWLPEFTAMMLMYWLINRPQSVDIGTAFLLGLLTDIGVAAPLGQHALSYMFSAYLIIRNRRQIVLHNYGIQAVVVFVALLCNEVVLTLVRLRFTHHFSDWLVFLSPLVGALLWPLLNKIMVSILNFRYLRR</sequence>
<dbReference type="GeneID" id="93263252"/>
<evidence type="ECO:0000256" key="3">
    <source>
        <dbReference type="ARBA" id="ARBA00022475"/>
    </source>
</evidence>
<name>A0AAX2J6T5_KINKI</name>
<evidence type="ECO:0000256" key="5">
    <source>
        <dbReference type="ARBA" id="ARBA00022960"/>
    </source>
</evidence>
<gene>
    <name evidence="9" type="primary">mreD</name>
    <name evidence="9" type="ORF">NCTC10529_01993</name>
</gene>